<accession>A0A150QYF3</accession>
<reference evidence="1 2" key="1">
    <citation type="submission" date="2014-02" db="EMBL/GenBank/DDBJ databases">
        <title>The small core and large imbalanced accessory genome model reveals a collaborative survival strategy of Sorangium cellulosum strains in nature.</title>
        <authorList>
            <person name="Han K."/>
            <person name="Peng R."/>
            <person name="Blom J."/>
            <person name="Li Y.-Z."/>
        </authorList>
    </citation>
    <scope>NUCLEOTIDE SEQUENCE [LARGE SCALE GENOMIC DNA]</scope>
    <source>
        <strain evidence="1 2">So0008-312</strain>
    </source>
</reference>
<evidence type="ECO:0000313" key="1">
    <source>
        <dbReference type="EMBL" id="KYF72942.1"/>
    </source>
</evidence>
<dbReference type="EMBL" id="JEMA01000225">
    <property type="protein sequence ID" value="KYF72942.1"/>
    <property type="molecule type" value="Genomic_DNA"/>
</dbReference>
<evidence type="ECO:0000313" key="2">
    <source>
        <dbReference type="Proteomes" id="UP000075260"/>
    </source>
</evidence>
<dbReference type="Proteomes" id="UP000075260">
    <property type="component" value="Unassembled WGS sequence"/>
</dbReference>
<dbReference type="AlphaFoldDB" id="A0A150QYF3"/>
<sequence length="77" mass="8514">MTGLNLPTSISPRMKFSPSVFSIDIAEVALLPPTIDVHDRCRSSGAVKTVERYTPFFASEPLQRENELLATVSKMMS</sequence>
<gene>
    <name evidence="1" type="ORF">BE15_41795</name>
</gene>
<organism evidence="1 2">
    <name type="scientific">Sorangium cellulosum</name>
    <name type="common">Polyangium cellulosum</name>
    <dbReference type="NCBI Taxonomy" id="56"/>
    <lineage>
        <taxon>Bacteria</taxon>
        <taxon>Pseudomonadati</taxon>
        <taxon>Myxococcota</taxon>
        <taxon>Polyangia</taxon>
        <taxon>Polyangiales</taxon>
        <taxon>Polyangiaceae</taxon>
        <taxon>Sorangium</taxon>
    </lineage>
</organism>
<name>A0A150QYF3_SORCE</name>
<proteinExistence type="predicted"/>
<protein>
    <submittedName>
        <fullName evidence="1">Uncharacterized protein</fullName>
    </submittedName>
</protein>
<comment type="caution">
    <text evidence="1">The sequence shown here is derived from an EMBL/GenBank/DDBJ whole genome shotgun (WGS) entry which is preliminary data.</text>
</comment>